<name>A0ABR7WQJ0_9SPHI</name>
<protein>
    <submittedName>
        <fullName evidence="2">IS630 family transposase</fullName>
    </submittedName>
</protein>
<sequence>MKGSFEGKTPFELADRTGCAIETVEEWIALFKAEGLTGIERKSNSNKEEVAAKVTRRIDNLIKILHQSPSIFGINRTSWSLDTLASTFVSEYKDNMSSATAQAYLKSRGYGFRKAREVLTSPDPNFKEKLDKVIAIVSTLGTNDKFFSIDEMGPFAIRIRGGRSIMKLDNRKTIPAHPIPKGYLICTAALELSTNQVTHFYSPNKSTSEMIKLMDLLMIQYRTADKLYLSWDAASWHNSKILKDHIKEVNTTEYRDINHTPIVAIAPLPVSSQFLNVIESVFAGLAKSVLHNSDYASTEDCKRAIDKYFETRNAHFIANPHKAGNKIWGKEIVKPSFYEAHNCKDPRVR</sequence>
<evidence type="ECO:0000259" key="1">
    <source>
        <dbReference type="Pfam" id="PF13358"/>
    </source>
</evidence>
<dbReference type="EMBL" id="JACWMY010000005">
    <property type="protein sequence ID" value="MBD1364428.1"/>
    <property type="molecule type" value="Genomic_DNA"/>
</dbReference>
<gene>
    <name evidence="2" type="ORF">IDJ77_11470</name>
</gene>
<dbReference type="InterPro" id="IPR047655">
    <property type="entry name" value="Transpos_IS630-like"/>
</dbReference>
<dbReference type="Pfam" id="PF13358">
    <property type="entry name" value="DDE_3"/>
    <property type="match status" value="1"/>
</dbReference>
<evidence type="ECO:0000313" key="2">
    <source>
        <dbReference type="EMBL" id="MBD1364428.1"/>
    </source>
</evidence>
<dbReference type="Proteomes" id="UP000606600">
    <property type="component" value="Unassembled WGS sequence"/>
</dbReference>
<dbReference type="Gene3D" id="3.30.420.10">
    <property type="entry name" value="Ribonuclease H-like superfamily/Ribonuclease H"/>
    <property type="match status" value="1"/>
</dbReference>
<proteinExistence type="predicted"/>
<organism evidence="2 3">
    <name type="scientific">Mucilaginibacter pankratovii</name>
    <dbReference type="NCBI Taxonomy" id="2772110"/>
    <lineage>
        <taxon>Bacteria</taxon>
        <taxon>Pseudomonadati</taxon>
        <taxon>Bacteroidota</taxon>
        <taxon>Sphingobacteriia</taxon>
        <taxon>Sphingobacteriales</taxon>
        <taxon>Sphingobacteriaceae</taxon>
        <taxon>Mucilaginibacter</taxon>
    </lineage>
</organism>
<feature type="domain" description="Tc1-like transposase DDE" evidence="1">
    <location>
        <begin position="148"/>
        <end position="300"/>
    </location>
</feature>
<comment type="caution">
    <text evidence="2">The sequence shown here is derived from an EMBL/GenBank/DDBJ whole genome shotgun (WGS) entry which is preliminary data.</text>
</comment>
<dbReference type="InterPro" id="IPR038717">
    <property type="entry name" value="Tc1-like_DDE_dom"/>
</dbReference>
<evidence type="ECO:0000313" key="3">
    <source>
        <dbReference type="Proteomes" id="UP000606600"/>
    </source>
</evidence>
<dbReference type="InterPro" id="IPR036397">
    <property type="entry name" value="RNaseH_sf"/>
</dbReference>
<dbReference type="NCBIfam" id="NF033545">
    <property type="entry name" value="transpos_IS630"/>
    <property type="match status" value="1"/>
</dbReference>
<accession>A0ABR7WQJ0</accession>
<reference evidence="2 3" key="1">
    <citation type="submission" date="2020-09" db="EMBL/GenBank/DDBJ databases">
        <title>Novel species of Mucilaginibacter isolated from a glacier on the Tibetan Plateau.</title>
        <authorList>
            <person name="Liu Q."/>
            <person name="Xin Y.-H."/>
        </authorList>
    </citation>
    <scope>NUCLEOTIDE SEQUENCE [LARGE SCALE GENOMIC DNA]</scope>
    <source>
        <strain evidence="2 3">ZT4R22</strain>
    </source>
</reference>
<keyword evidence="3" id="KW-1185">Reference proteome</keyword>